<evidence type="ECO:0000256" key="5">
    <source>
        <dbReference type="ARBA" id="ARBA00022824"/>
    </source>
</evidence>
<dbReference type="UniPathway" id="UPA00113">
    <property type="reaction ID" value="UER00529"/>
</dbReference>
<dbReference type="Proteomes" id="UP000320762">
    <property type="component" value="Unassembled WGS sequence"/>
</dbReference>
<keyword evidence="4 8" id="KW-0808">Transferase</keyword>
<dbReference type="Gene3D" id="3.40.630.30">
    <property type="match status" value="1"/>
</dbReference>
<dbReference type="EMBL" id="VDMD01000031">
    <property type="protein sequence ID" value="TRM59010.1"/>
    <property type="molecule type" value="Genomic_DNA"/>
</dbReference>
<evidence type="ECO:0000256" key="2">
    <source>
        <dbReference type="ARBA" id="ARBA00004586"/>
    </source>
</evidence>
<dbReference type="PANTHER" id="PTHR13355:SF11">
    <property type="entry name" value="GLUCOSAMINE 6-PHOSPHATE N-ACETYLTRANSFERASE"/>
    <property type="match status" value="1"/>
</dbReference>
<keyword evidence="7 8" id="KW-0012">Acyltransferase</keyword>
<keyword evidence="6" id="KW-0472">Membrane</keyword>
<evidence type="ECO:0000256" key="3">
    <source>
        <dbReference type="ARBA" id="ARBA00011738"/>
    </source>
</evidence>
<name>A0A550C2J0_9AGAR</name>
<keyword evidence="5" id="KW-0256">Endoplasmic reticulum</keyword>
<evidence type="ECO:0000259" key="9">
    <source>
        <dbReference type="PROSITE" id="PS51186"/>
    </source>
</evidence>
<evidence type="ECO:0000313" key="10">
    <source>
        <dbReference type="EMBL" id="TRM59010.1"/>
    </source>
</evidence>
<evidence type="ECO:0000313" key="11">
    <source>
        <dbReference type="Proteomes" id="UP000320762"/>
    </source>
</evidence>
<gene>
    <name evidence="10" type="ORF">BD626DRAFT_509439</name>
</gene>
<dbReference type="InterPro" id="IPR000182">
    <property type="entry name" value="GNAT_dom"/>
</dbReference>
<dbReference type="InterPro" id="IPR016181">
    <property type="entry name" value="Acyl_CoA_acyltransferase"/>
</dbReference>
<comment type="pathway">
    <text evidence="8">Nucleotide-sugar biosynthesis; UDP-N-acetyl-alpha-D-glucosamine biosynthesis; N-acetyl-alpha-D-glucosamine 1-phosphate from alpha-D-glucosamine 6-phosphate (route I): step 1/2.</text>
</comment>
<dbReference type="InterPro" id="IPR039143">
    <property type="entry name" value="GNPNAT1-like"/>
</dbReference>
<dbReference type="FunFam" id="3.40.630.30:FF:000048">
    <property type="entry name" value="Glucosamine 6-phosphate N-acetyltransferase"/>
    <property type="match status" value="1"/>
</dbReference>
<dbReference type="AlphaFoldDB" id="A0A550C2J0"/>
<accession>A0A550C2J0</accession>
<evidence type="ECO:0000256" key="6">
    <source>
        <dbReference type="ARBA" id="ARBA00023136"/>
    </source>
</evidence>
<proteinExistence type="inferred from homology"/>
<evidence type="ECO:0000256" key="8">
    <source>
        <dbReference type="RuleBase" id="RU365086"/>
    </source>
</evidence>
<comment type="catalytic activity">
    <reaction evidence="8">
        <text>D-glucosamine 6-phosphate + acetyl-CoA = N-acetyl-D-glucosamine 6-phosphate + CoA + H(+)</text>
        <dbReference type="Rhea" id="RHEA:10292"/>
        <dbReference type="ChEBI" id="CHEBI:15378"/>
        <dbReference type="ChEBI" id="CHEBI:57287"/>
        <dbReference type="ChEBI" id="CHEBI:57288"/>
        <dbReference type="ChEBI" id="CHEBI:57513"/>
        <dbReference type="ChEBI" id="CHEBI:58725"/>
        <dbReference type="EC" id="2.3.1.4"/>
    </reaction>
</comment>
<dbReference type="GO" id="GO:0005789">
    <property type="term" value="C:endoplasmic reticulum membrane"/>
    <property type="evidence" value="ECO:0007669"/>
    <property type="project" value="UniProtKB-SubCell"/>
</dbReference>
<comment type="subcellular location">
    <subcellularLocation>
        <location evidence="1">Endomembrane system</location>
        <topology evidence="1">Peripheral membrane protein</topology>
    </subcellularLocation>
    <subcellularLocation>
        <location evidence="2">Endoplasmic reticulum membrane</location>
    </subcellularLocation>
</comment>
<dbReference type="EC" id="2.3.1.4" evidence="8"/>
<feature type="domain" description="N-acetyltransferase" evidence="9">
    <location>
        <begin position="26"/>
        <end position="179"/>
    </location>
</feature>
<dbReference type="OrthoDB" id="10039976at2759"/>
<evidence type="ECO:0000256" key="4">
    <source>
        <dbReference type="ARBA" id="ARBA00022679"/>
    </source>
</evidence>
<protein>
    <recommendedName>
        <fullName evidence="8">Glucosamine 6-phosphate N-acetyltransferase</fullName>
        <ecNumber evidence="8">2.3.1.4</ecNumber>
    </recommendedName>
</protein>
<dbReference type="CDD" id="cd04301">
    <property type="entry name" value="NAT_SF"/>
    <property type="match status" value="1"/>
</dbReference>
<dbReference type="GO" id="GO:0004343">
    <property type="term" value="F:glucosamine 6-phosphate N-acetyltransferase activity"/>
    <property type="evidence" value="ECO:0007669"/>
    <property type="project" value="UniProtKB-UniRule"/>
</dbReference>
<evidence type="ECO:0000256" key="1">
    <source>
        <dbReference type="ARBA" id="ARBA00004184"/>
    </source>
</evidence>
<comment type="subunit">
    <text evidence="3">Homodimer.</text>
</comment>
<comment type="caution">
    <text evidence="10">The sequence shown here is derived from an EMBL/GenBank/DDBJ whole genome shotgun (WGS) entry which is preliminary data.</text>
</comment>
<dbReference type="Pfam" id="PF00583">
    <property type="entry name" value="Acetyltransf_1"/>
    <property type="match status" value="1"/>
</dbReference>
<dbReference type="GO" id="GO:0006048">
    <property type="term" value="P:UDP-N-acetylglucosamine biosynthetic process"/>
    <property type="evidence" value="ECO:0007669"/>
    <property type="project" value="UniProtKB-UniRule"/>
</dbReference>
<dbReference type="SUPFAM" id="SSF55729">
    <property type="entry name" value="Acyl-CoA N-acyltransferases (Nat)"/>
    <property type="match status" value="1"/>
</dbReference>
<comment type="similarity">
    <text evidence="8">Belongs to the acetyltransferase family. GNA1 subfamily.</text>
</comment>
<dbReference type="STRING" id="97359.A0A550C2J0"/>
<sequence length="179" mass="19882">MAPTLNLAFSDDLISSDVRKALPTGLHIRPLEAGDYERGHLDILRVLTVTPDVGALAWREQFRAMQACPATYYPLVIVDTAADRVVAAGCVFLERKFLRGLGRVGHIEDIAVDKAQQGKKLGLRIIQALTYISENAGCYKTILNCSDSNIPFYEKCGFEKKENEMAKYAPERPAEVPRL</sequence>
<evidence type="ECO:0000256" key="7">
    <source>
        <dbReference type="ARBA" id="ARBA00023315"/>
    </source>
</evidence>
<keyword evidence="11" id="KW-1185">Reference proteome</keyword>
<dbReference type="PANTHER" id="PTHR13355">
    <property type="entry name" value="GLUCOSAMINE 6-PHOSPHATE N-ACETYLTRANSFERASE"/>
    <property type="match status" value="1"/>
</dbReference>
<reference evidence="10 11" key="1">
    <citation type="journal article" date="2019" name="New Phytol.">
        <title>Comparative genomics reveals unique wood-decay strategies and fruiting body development in the Schizophyllaceae.</title>
        <authorList>
            <person name="Almasi E."/>
            <person name="Sahu N."/>
            <person name="Krizsan K."/>
            <person name="Balint B."/>
            <person name="Kovacs G.M."/>
            <person name="Kiss B."/>
            <person name="Cseklye J."/>
            <person name="Drula E."/>
            <person name="Henrissat B."/>
            <person name="Nagy I."/>
            <person name="Chovatia M."/>
            <person name="Adam C."/>
            <person name="LaButti K."/>
            <person name="Lipzen A."/>
            <person name="Riley R."/>
            <person name="Grigoriev I.V."/>
            <person name="Nagy L.G."/>
        </authorList>
    </citation>
    <scope>NUCLEOTIDE SEQUENCE [LARGE SCALE GENOMIC DNA]</scope>
    <source>
        <strain evidence="10 11">NL-1724</strain>
    </source>
</reference>
<organism evidence="10 11">
    <name type="scientific">Schizophyllum amplum</name>
    <dbReference type="NCBI Taxonomy" id="97359"/>
    <lineage>
        <taxon>Eukaryota</taxon>
        <taxon>Fungi</taxon>
        <taxon>Dikarya</taxon>
        <taxon>Basidiomycota</taxon>
        <taxon>Agaricomycotina</taxon>
        <taxon>Agaricomycetes</taxon>
        <taxon>Agaricomycetidae</taxon>
        <taxon>Agaricales</taxon>
        <taxon>Schizophyllaceae</taxon>
        <taxon>Schizophyllum</taxon>
    </lineage>
</organism>
<dbReference type="PROSITE" id="PS51186">
    <property type="entry name" value="GNAT"/>
    <property type="match status" value="1"/>
</dbReference>